<keyword evidence="4" id="KW-0175">Coiled coil</keyword>
<dbReference type="Pfam" id="PF03449">
    <property type="entry name" value="GreA_GreB_N"/>
    <property type="match status" value="1"/>
</dbReference>
<dbReference type="SUPFAM" id="SSF54534">
    <property type="entry name" value="FKBP-like"/>
    <property type="match status" value="1"/>
</dbReference>
<dbReference type="PANTHER" id="PTHR30437">
    <property type="entry name" value="TRANSCRIPTION ELONGATION FACTOR GREA"/>
    <property type="match status" value="1"/>
</dbReference>
<keyword evidence="12" id="KW-0648">Protein biosynthesis</keyword>
<dbReference type="GO" id="GO:0003746">
    <property type="term" value="F:translation elongation factor activity"/>
    <property type="evidence" value="ECO:0007669"/>
    <property type="project" value="UniProtKB-KW"/>
</dbReference>
<dbReference type="EMBL" id="JACHHH010000005">
    <property type="protein sequence ID" value="MBB6041198.1"/>
    <property type="molecule type" value="Genomic_DNA"/>
</dbReference>
<dbReference type="GO" id="GO:0003677">
    <property type="term" value="F:DNA binding"/>
    <property type="evidence" value="ECO:0007669"/>
    <property type="project" value="UniProtKB-UniRule"/>
</dbReference>
<evidence type="ECO:0000313" key="13">
    <source>
        <dbReference type="Proteomes" id="UP000522163"/>
    </source>
</evidence>
<evidence type="ECO:0000256" key="9">
    <source>
        <dbReference type="HAMAP-Rule" id="MF_00105"/>
    </source>
</evidence>
<evidence type="ECO:0000256" key="8">
    <source>
        <dbReference type="ARBA" id="ARBA00030776"/>
    </source>
</evidence>
<dbReference type="InterPro" id="IPR001437">
    <property type="entry name" value="Tscrpt_elong_fac_GreA/B_C"/>
</dbReference>
<dbReference type="HAMAP" id="MF_00105">
    <property type="entry name" value="GreA_GreB"/>
    <property type="match status" value="1"/>
</dbReference>
<accession>A0A7W9SFG9</accession>
<dbReference type="GO" id="GO:0006354">
    <property type="term" value="P:DNA-templated transcription elongation"/>
    <property type="evidence" value="ECO:0007669"/>
    <property type="project" value="TreeGrafter"/>
</dbReference>
<comment type="similarity">
    <text evidence="1 9">Belongs to the GreA/GreB family.</text>
</comment>
<feature type="domain" description="Transcription elongation factor GreA/GreB C-terminal" evidence="10">
    <location>
        <begin position="80"/>
        <end position="154"/>
    </location>
</feature>
<protein>
    <recommendedName>
        <fullName evidence="2 9">Transcription elongation factor GreA</fullName>
    </recommendedName>
    <alternativeName>
        <fullName evidence="8 9">Transcript cleavage factor GreA</fullName>
    </alternativeName>
</protein>
<keyword evidence="12" id="KW-0251">Elongation factor</keyword>
<dbReference type="PIRSF" id="PIRSF006092">
    <property type="entry name" value="GreA_GreB"/>
    <property type="match status" value="1"/>
</dbReference>
<evidence type="ECO:0000313" key="12">
    <source>
        <dbReference type="EMBL" id="MBB6041198.1"/>
    </source>
</evidence>
<gene>
    <name evidence="9" type="primary">greA</name>
    <name evidence="12" type="ORF">HNQ46_001175</name>
</gene>
<keyword evidence="3 9" id="KW-0805">Transcription regulation</keyword>
<dbReference type="InterPro" id="IPR022691">
    <property type="entry name" value="Tscrpt_elong_fac_GreA/B_N"/>
</dbReference>
<feature type="domain" description="Transcription elongation factor GreA/GreB N-terminal" evidence="11">
    <location>
        <begin position="5"/>
        <end position="73"/>
    </location>
</feature>
<dbReference type="InterPro" id="IPR023459">
    <property type="entry name" value="Tscrpt_elong_fac_GreA/B_fam"/>
</dbReference>
<comment type="caution">
    <text evidence="12">The sequence shown here is derived from an EMBL/GenBank/DDBJ whole genome shotgun (WGS) entry which is preliminary data.</text>
</comment>
<name>A0A7W9SFG9_9FIRM</name>
<dbReference type="GO" id="GO:0032784">
    <property type="term" value="P:regulation of DNA-templated transcription elongation"/>
    <property type="evidence" value="ECO:0007669"/>
    <property type="project" value="UniProtKB-UniRule"/>
</dbReference>
<keyword evidence="6 9" id="KW-0804">Transcription</keyword>
<evidence type="ECO:0000259" key="11">
    <source>
        <dbReference type="Pfam" id="PF03449"/>
    </source>
</evidence>
<evidence type="ECO:0000256" key="3">
    <source>
        <dbReference type="ARBA" id="ARBA00023015"/>
    </source>
</evidence>
<dbReference type="Gene3D" id="1.10.287.180">
    <property type="entry name" value="Transcription elongation factor, GreA/GreB, N-terminal domain"/>
    <property type="match status" value="1"/>
</dbReference>
<evidence type="ECO:0000256" key="1">
    <source>
        <dbReference type="ARBA" id="ARBA00008213"/>
    </source>
</evidence>
<dbReference type="SUPFAM" id="SSF46557">
    <property type="entry name" value="GreA transcript cleavage protein, N-terminal domain"/>
    <property type="match status" value="1"/>
</dbReference>
<dbReference type="Proteomes" id="UP000522163">
    <property type="component" value="Unassembled WGS sequence"/>
</dbReference>
<dbReference type="RefSeq" id="WP_007157616.1">
    <property type="nucleotide sequence ID" value="NZ_CAUQUA010000011.1"/>
</dbReference>
<evidence type="ECO:0000256" key="2">
    <source>
        <dbReference type="ARBA" id="ARBA00013729"/>
    </source>
</evidence>
<comment type="function">
    <text evidence="7 9">Necessary for efficient RNA polymerase transcription elongation past template-encoded arresting sites. The arresting sites in DNA have the property of trapping a certain fraction of elongating RNA polymerases that pass through, resulting in locked ternary complexes. Cleavage of the nascent transcript by cleavage factors such as GreA or GreB allows the resumption of elongation from the new 3'terminus. GreA releases sequences of 2 to 3 nucleotides.</text>
</comment>
<dbReference type="GO" id="GO:0070063">
    <property type="term" value="F:RNA polymerase binding"/>
    <property type="evidence" value="ECO:0007669"/>
    <property type="project" value="InterPro"/>
</dbReference>
<dbReference type="Pfam" id="PF01272">
    <property type="entry name" value="GreA_GreB"/>
    <property type="match status" value="1"/>
</dbReference>
<organism evidence="12 13">
    <name type="scientific">Oribacterium sinus</name>
    <dbReference type="NCBI Taxonomy" id="237576"/>
    <lineage>
        <taxon>Bacteria</taxon>
        <taxon>Bacillati</taxon>
        <taxon>Bacillota</taxon>
        <taxon>Clostridia</taxon>
        <taxon>Lachnospirales</taxon>
        <taxon>Lachnospiraceae</taxon>
        <taxon>Oribacterium</taxon>
    </lineage>
</organism>
<dbReference type="InterPro" id="IPR036805">
    <property type="entry name" value="Tscrpt_elong_fac_GreA/B_N_sf"/>
</dbReference>
<evidence type="ECO:0000259" key="10">
    <source>
        <dbReference type="Pfam" id="PF01272"/>
    </source>
</evidence>
<evidence type="ECO:0000256" key="6">
    <source>
        <dbReference type="ARBA" id="ARBA00023163"/>
    </source>
</evidence>
<dbReference type="PANTHER" id="PTHR30437:SF4">
    <property type="entry name" value="TRANSCRIPTION ELONGATION FACTOR GREA"/>
    <property type="match status" value="1"/>
</dbReference>
<evidence type="ECO:0000256" key="7">
    <source>
        <dbReference type="ARBA" id="ARBA00024916"/>
    </source>
</evidence>
<proteinExistence type="inferred from homology"/>
<dbReference type="GeneID" id="85014715"/>
<evidence type="ECO:0000256" key="4">
    <source>
        <dbReference type="ARBA" id="ARBA00023054"/>
    </source>
</evidence>
<dbReference type="InterPro" id="IPR036953">
    <property type="entry name" value="GreA/GreB_C_sf"/>
</dbReference>
<dbReference type="AlphaFoldDB" id="A0A7W9SFG9"/>
<evidence type="ECO:0000256" key="5">
    <source>
        <dbReference type="ARBA" id="ARBA00023125"/>
    </source>
</evidence>
<reference evidence="12 13" key="1">
    <citation type="submission" date="2020-08" db="EMBL/GenBank/DDBJ databases">
        <title>Genomic Encyclopedia of Type Strains, Phase IV (KMG-IV): sequencing the most valuable type-strain genomes for metagenomic binning, comparative biology and taxonomic classification.</title>
        <authorList>
            <person name="Goeker M."/>
        </authorList>
    </citation>
    <scope>NUCLEOTIDE SEQUENCE [LARGE SCALE GENOMIC DNA]</scope>
    <source>
        <strain evidence="12 13">DSM 17245</strain>
    </source>
</reference>
<dbReference type="Gene3D" id="3.10.50.30">
    <property type="entry name" value="Transcription elongation factor, GreA/GreB, C-terminal domain"/>
    <property type="match status" value="1"/>
</dbReference>
<sequence length="167" mass="19252">MSEELTREDVRKIEAEIQKRKLEIRPKLIEAVKEARAQGDLSENFEYYAAKKEKNQNESRIRYLERVLKFAKVISTKSEEGVVGINDTVVVYFPEDKEEECYRLVTSIRGQSLEGRISNQSPLGKALMGKRVGEEVEVFLEGGSSYTVLIRSIEKTGEKEEEEIRKF</sequence>
<dbReference type="InterPro" id="IPR028624">
    <property type="entry name" value="Tscrpt_elong_fac_GreA/B"/>
</dbReference>
<keyword evidence="5 9" id="KW-0238">DNA-binding</keyword>
<dbReference type="FunFam" id="1.10.287.180:FF:000001">
    <property type="entry name" value="Transcription elongation factor GreA"/>
    <property type="match status" value="1"/>
</dbReference>